<protein>
    <submittedName>
        <fullName evidence="2">Triacylglycerol lipase</fullName>
    </submittedName>
</protein>
<dbReference type="SUPFAM" id="SSF53474">
    <property type="entry name" value="alpha/beta-Hydrolases"/>
    <property type="match status" value="1"/>
</dbReference>
<keyword evidence="3" id="KW-1185">Reference proteome</keyword>
<sequence length="388" mass="40217">MGATAVRFADHIATFFGGYIQEPVVKKKIVKGIAASIGLLVALGTTHAGLLDTVLGSVSTTANAATATTDLDGDYAKTKYPIVLVHGLGGANKILGVLPYWYGVQADLQQHGATVYTADLASFQADDGPNGRGEQLLAQVKQVLAVTGAKKVNLIGHSQGGYTVRYVASVAPDLVASVTTIGTPHHGTEFADWVEELHQKDPTGLLEPLVSDVLNLFGVAEGSGVYANQNAAAAFAELSTSGTEKFNREFPTAGIGAAGSCKTGAATETVDGNQHLLYSWSGSAIQPVKTIFGTTVKDTSLGFLDPAVLDVSTGILDATGLIMVNRGAGASDGLVAVCSSLFGQVISTSYHWDHADEMNQLLGVLGENAEDPLAVIRTHANRLKQAGL</sequence>
<gene>
    <name evidence="2" type="ORF">N0A02_00690</name>
</gene>
<organism evidence="2 3">
    <name type="scientific">Paraburkholderia acidicola</name>
    <dbReference type="NCBI Taxonomy" id="1912599"/>
    <lineage>
        <taxon>Bacteria</taxon>
        <taxon>Pseudomonadati</taxon>
        <taxon>Pseudomonadota</taxon>
        <taxon>Betaproteobacteria</taxon>
        <taxon>Burkholderiales</taxon>
        <taxon>Burkholderiaceae</taxon>
        <taxon>Paraburkholderia</taxon>
    </lineage>
</organism>
<dbReference type="Gene3D" id="3.40.50.1820">
    <property type="entry name" value="alpha/beta hydrolase"/>
    <property type="match status" value="1"/>
</dbReference>
<feature type="domain" description="AB hydrolase-1" evidence="1">
    <location>
        <begin position="80"/>
        <end position="356"/>
    </location>
</feature>
<dbReference type="InterPro" id="IPR029058">
    <property type="entry name" value="AB_hydrolase_fold"/>
</dbReference>
<proteinExistence type="predicted"/>
<name>A0ABV1LF47_9BURK</name>
<evidence type="ECO:0000313" key="2">
    <source>
        <dbReference type="EMBL" id="MEQ5837955.1"/>
    </source>
</evidence>
<evidence type="ECO:0000259" key="1">
    <source>
        <dbReference type="Pfam" id="PF00561"/>
    </source>
</evidence>
<dbReference type="Pfam" id="PF00561">
    <property type="entry name" value="Abhydrolase_1"/>
    <property type="match status" value="1"/>
</dbReference>
<dbReference type="InterPro" id="IPR000073">
    <property type="entry name" value="AB_hydrolase_1"/>
</dbReference>
<comment type="caution">
    <text evidence="2">The sequence shown here is derived from an EMBL/GenBank/DDBJ whole genome shotgun (WGS) entry which is preliminary data.</text>
</comment>
<dbReference type="EMBL" id="JAOALG010000001">
    <property type="protein sequence ID" value="MEQ5837955.1"/>
    <property type="molecule type" value="Genomic_DNA"/>
</dbReference>
<evidence type="ECO:0000313" key="3">
    <source>
        <dbReference type="Proteomes" id="UP001469089"/>
    </source>
</evidence>
<reference evidence="2 3" key="1">
    <citation type="journal article" date="2024" name="Chem. Sci.">
        <title>Discovery of a lagriamide polyketide by integrated genome mining, isotopic labeling, and untargeted metabolomics.</title>
        <authorList>
            <person name="Fergusson C.H."/>
            <person name="Saulog J."/>
            <person name="Paulo B.S."/>
            <person name="Wilson D.M."/>
            <person name="Liu D.Y."/>
            <person name="Morehouse N.J."/>
            <person name="Waterworth S."/>
            <person name="Barkei J."/>
            <person name="Gray C.A."/>
            <person name="Kwan J.C."/>
            <person name="Eustaquio A.S."/>
            <person name="Linington R.G."/>
        </authorList>
    </citation>
    <scope>NUCLEOTIDE SEQUENCE [LARGE SCALE GENOMIC DNA]</scope>
    <source>
        <strain evidence="2 3">RL17-338-BIF-B</strain>
    </source>
</reference>
<dbReference type="Proteomes" id="UP001469089">
    <property type="component" value="Unassembled WGS sequence"/>
</dbReference>
<accession>A0ABV1LF47</accession>